<gene>
    <name evidence="2" type="ORF">RS83_00156</name>
</gene>
<dbReference type="Pfam" id="PF13676">
    <property type="entry name" value="TIR_2"/>
    <property type="match status" value="1"/>
</dbReference>
<evidence type="ECO:0000259" key="1">
    <source>
        <dbReference type="Pfam" id="PF13676"/>
    </source>
</evidence>
<dbReference type="InterPro" id="IPR035897">
    <property type="entry name" value="Toll_tir_struct_dom_sf"/>
</dbReference>
<dbReference type="OrthoDB" id="122965at2"/>
<dbReference type="Gene3D" id="3.40.50.10140">
    <property type="entry name" value="Toll/interleukin-1 receptor homology (TIR) domain"/>
    <property type="match status" value="1"/>
</dbReference>
<protein>
    <recommendedName>
        <fullName evidence="1">TIR domain-containing protein</fullName>
    </recommendedName>
</protein>
<organism evidence="2 3">
    <name type="scientific">Microbacterium oxydans</name>
    <dbReference type="NCBI Taxonomy" id="82380"/>
    <lineage>
        <taxon>Bacteria</taxon>
        <taxon>Bacillati</taxon>
        <taxon>Actinomycetota</taxon>
        <taxon>Actinomycetes</taxon>
        <taxon>Micrococcales</taxon>
        <taxon>Microbacteriaceae</taxon>
        <taxon>Microbacterium</taxon>
    </lineage>
</organism>
<dbReference type="Proteomes" id="UP000033640">
    <property type="component" value="Unassembled WGS sequence"/>
</dbReference>
<dbReference type="PATRIC" id="fig|82380.11.peg.161"/>
<dbReference type="RefSeq" id="WP_052678726.1">
    <property type="nucleotide sequence ID" value="NZ_JYIW01000012.1"/>
</dbReference>
<evidence type="ECO:0000313" key="3">
    <source>
        <dbReference type="Proteomes" id="UP000033640"/>
    </source>
</evidence>
<dbReference type="InterPro" id="IPR000157">
    <property type="entry name" value="TIR_dom"/>
</dbReference>
<feature type="domain" description="TIR" evidence="1">
    <location>
        <begin position="3"/>
        <end position="114"/>
    </location>
</feature>
<dbReference type="EMBL" id="JYIW01000012">
    <property type="protein sequence ID" value="KJL33108.1"/>
    <property type="molecule type" value="Genomic_DNA"/>
</dbReference>
<reference evidence="2 3" key="1">
    <citation type="submission" date="2015-02" db="EMBL/GenBank/DDBJ databases">
        <title>Draft genome sequences of ten Microbacterium spp. with emphasis on heavy metal contaminated environments.</title>
        <authorList>
            <person name="Corretto E."/>
        </authorList>
    </citation>
    <scope>NUCLEOTIDE SEQUENCE [LARGE SCALE GENOMIC DNA]</scope>
    <source>
        <strain evidence="2 3">BEL4b</strain>
    </source>
</reference>
<name>A0A0F0LIY0_9MICO</name>
<sequence length="274" mass="30575">MKVFISWSKPLSHSVAQLFAEWLPKVIQECRGPYVSSDTDKGEAWFQAITTELRESKIGVVFITSQNVHEEWIHLEAGAIYAALDKRLLPILVNIKKADYDGPLRNIQMTELADKTDMLKLVKSINKACDVPLEASVLESTFDTFWPHLQTSIEAVIAKQPPVGPVKKRTMDDKIDEILLQLRGLNQATSTGITAGSKAAQRKAMAKEREQLIREFEAVHGGRFVVDAVGAVVGEIVNVSVDGERIRVRAIDKSAEPQMTTMRVSDMRFSEVPF</sequence>
<proteinExistence type="predicted"/>
<comment type="caution">
    <text evidence="2">The sequence shown here is derived from an EMBL/GenBank/DDBJ whole genome shotgun (WGS) entry which is preliminary data.</text>
</comment>
<dbReference type="GO" id="GO:0007165">
    <property type="term" value="P:signal transduction"/>
    <property type="evidence" value="ECO:0007669"/>
    <property type="project" value="InterPro"/>
</dbReference>
<dbReference type="AlphaFoldDB" id="A0A0F0LIY0"/>
<evidence type="ECO:0000313" key="2">
    <source>
        <dbReference type="EMBL" id="KJL33108.1"/>
    </source>
</evidence>
<accession>A0A0F0LIY0</accession>
<dbReference type="SUPFAM" id="SSF52200">
    <property type="entry name" value="Toll/Interleukin receptor TIR domain"/>
    <property type="match status" value="1"/>
</dbReference>